<protein>
    <recommendedName>
        <fullName evidence="2">Antitoxin</fullName>
    </recommendedName>
</protein>
<proteinExistence type="inferred from homology"/>
<evidence type="ECO:0000256" key="2">
    <source>
        <dbReference type="RuleBase" id="RU362080"/>
    </source>
</evidence>
<organism evidence="3 4">
    <name type="scientific">Leucothrix pacifica</name>
    <dbReference type="NCBI Taxonomy" id="1247513"/>
    <lineage>
        <taxon>Bacteria</taxon>
        <taxon>Pseudomonadati</taxon>
        <taxon>Pseudomonadota</taxon>
        <taxon>Gammaproteobacteria</taxon>
        <taxon>Thiotrichales</taxon>
        <taxon>Thiotrichaceae</taxon>
        <taxon>Leucothrix</taxon>
    </lineage>
</organism>
<evidence type="ECO:0000313" key="3">
    <source>
        <dbReference type="EMBL" id="PWQ95119.1"/>
    </source>
</evidence>
<dbReference type="NCBIfam" id="TIGR01552">
    <property type="entry name" value="phd_fam"/>
    <property type="match status" value="1"/>
</dbReference>
<dbReference type="EMBL" id="QGKM01000047">
    <property type="protein sequence ID" value="PWQ95119.1"/>
    <property type="molecule type" value="Genomic_DNA"/>
</dbReference>
<evidence type="ECO:0000313" key="4">
    <source>
        <dbReference type="Proteomes" id="UP000245539"/>
    </source>
</evidence>
<evidence type="ECO:0000256" key="1">
    <source>
        <dbReference type="ARBA" id="ARBA00009981"/>
    </source>
</evidence>
<dbReference type="Proteomes" id="UP000245539">
    <property type="component" value="Unassembled WGS sequence"/>
</dbReference>
<dbReference type="Gene3D" id="3.40.1620.10">
    <property type="entry name" value="YefM-like domain"/>
    <property type="match status" value="1"/>
</dbReference>
<comment type="caution">
    <text evidence="3">The sequence shown here is derived from an EMBL/GenBank/DDBJ whole genome shotgun (WGS) entry which is preliminary data.</text>
</comment>
<dbReference type="AlphaFoldDB" id="A0A317C9R4"/>
<dbReference type="InterPro" id="IPR036165">
    <property type="entry name" value="YefM-like_sf"/>
</dbReference>
<dbReference type="SUPFAM" id="SSF143120">
    <property type="entry name" value="YefM-like"/>
    <property type="match status" value="1"/>
</dbReference>
<accession>A0A317C9R4</accession>
<dbReference type="RefSeq" id="WP_109838565.1">
    <property type="nucleotide sequence ID" value="NZ_QGKM01000047.1"/>
</dbReference>
<sequence length="76" mass="8515">MKQFNFTEARNNFASVLELAKQEGIICISKRDGESFYITPVKSKKSPLDIKGVNLGLSATDIVSIVNESRERNYGF</sequence>
<dbReference type="InterPro" id="IPR006442">
    <property type="entry name" value="Antitoxin_Phd/YefM"/>
</dbReference>
<dbReference type="Pfam" id="PF02604">
    <property type="entry name" value="PhdYeFM_antitox"/>
    <property type="match status" value="1"/>
</dbReference>
<comment type="similarity">
    <text evidence="1 2">Belongs to the phD/YefM antitoxin family.</text>
</comment>
<comment type="function">
    <text evidence="2">Antitoxin component of a type II toxin-antitoxin (TA) system.</text>
</comment>
<dbReference type="OrthoDB" id="370795at2"/>
<gene>
    <name evidence="3" type="ORF">DKW60_15465</name>
</gene>
<keyword evidence="4" id="KW-1185">Reference proteome</keyword>
<reference evidence="3 4" key="1">
    <citation type="submission" date="2018-05" db="EMBL/GenBank/DDBJ databases">
        <title>Leucothrix arctica sp. nov., isolated from Arctic seawater.</title>
        <authorList>
            <person name="Choi A."/>
            <person name="Baek K."/>
        </authorList>
    </citation>
    <scope>NUCLEOTIDE SEQUENCE [LARGE SCALE GENOMIC DNA]</scope>
    <source>
        <strain evidence="3 4">JCM 18388</strain>
    </source>
</reference>
<name>A0A317C9R4_9GAMM</name>